<dbReference type="Pfam" id="PF07714">
    <property type="entry name" value="PK_Tyr_Ser-Thr"/>
    <property type="match status" value="1"/>
</dbReference>
<dbReference type="Proteomes" id="UP000053647">
    <property type="component" value="Unassembled WGS sequence"/>
</dbReference>
<dbReference type="InterPro" id="IPR001245">
    <property type="entry name" value="Ser-Thr/Tyr_kinase_cat_dom"/>
</dbReference>
<dbReference type="SMART" id="SM00220">
    <property type="entry name" value="S_TKc"/>
    <property type="match status" value="1"/>
</dbReference>
<gene>
    <name evidence="2" type="ORF">PAXINDRAFT_104072</name>
</gene>
<dbReference type="SUPFAM" id="SSF56112">
    <property type="entry name" value="Protein kinase-like (PK-like)"/>
    <property type="match status" value="1"/>
</dbReference>
<proteinExistence type="predicted"/>
<dbReference type="OrthoDB" id="2682966at2759"/>
<evidence type="ECO:0000313" key="3">
    <source>
        <dbReference type="Proteomes" id="UP000053647"/>
    </source>
</evidence>
<dbReference type="GO" id="GO:0004674">
    <property type="term" value="F:protein serine/threonine kinase activity"/>
    <property type="evidence" value="ECO:0007669"/>
    <property type="project" value="TreeGrafter"/>
</dbReference>
<dbReference type="PANTHER" id="PTHR44329">
    <property type="entry name" value="SERINE/THREONINE-PROTEIN KINASE TNNI3K-RELATED"/>
    <property type="match status" value="1"/>
</dbReference>
<dbReference type="InterPro" id="IPR011009">
    <property type="entry name" value="Kinase-like_dom_sf"/>
</dbReference>
<dbReference type="HOGENOM" id="CLU_1001508_0_0_1"/>
<sequence>MTSYLALSLWTRRCNDIHTRKELPHPLSQLYCDAESLDDTPSFISKLPPEVEIMSTKFSPAHSLYLSWDYNSPLVLEASTWRGPARITPLRRWLKHRSTTATNRFTLLRDVAGVLTESHSKDIVHGKLTPGCVWVDENGRTAVTKSTPQPGCLEFNCSWTEEVPDVVVNARWAAPEFFALTDKDADTPRPTKMSDIYSFGCLMLQVLTGKDPYCGTKRSEQVVYLKYLGREPIDAQTPGVADHYLAFMRRCWALVPENRPTIETVVDFVHEEMKRLEE</sequence>
<accession>A0A0C9TBR0</accession>
<dbReference type="InterPro" id="IPR051681">
    <property type="entry name" value="Ser/Thr_Kinases-Pseudokinases"/>
</dbReference>
<dbReference type="EMBL" id="KN821623">
    <property type="protein sequence ID" value="KIJ04661.1"/>
    <property type="molecule type" value="Genomic_DNA"/>
</dbReference>
<reference evidence="3" key="2">
    <citation type="submission" date="2015-01" db="EMBL/GenBank/DDBJ databases">
        <title>Evolutionary Origins and Diversification of the Mycorrhizal Mutualists.</title>
        <authorList>
            <consortium name="DOE Joint Genome Institute"/>
            <consortium name="Mycorrhizal Genomics Consortium"/>
            <person name="Kohler A."/>
            <person name="Kuo A."/>
            <person name="Nagy L.G."/>
            <person name="Floudas D."/>
            <person name="Copeland A."/>
            <person name="Barry K.W."/>
            <person name="Cichocki N."/>
            <person name="Veneault-Fourrey C."/>
            <person name="LaButti K."/>
            <person name="Lindquist E.A."/>
            <person name="Lipzen A."/>
            <person name="Lundell T."/>
            <person name="Morin E."/>
            <person name="Murat C."/>
            <person name="Riley R."/>
            <person name="Ohm R."/>
            <person name="Sun H."/>
            <person name="Tunlid A."/>
            <person name="Henrissat B."/>
            <person name="Grigoriev I.V."/>
            <person name="Hibbett D.S."/>
            <person name="Martin F."/>
        </authorList>
    </citation>
    <scope>NUCLEOTIDE SEQUENCE [LARGE SCALE GENOMIC DNA]</scope>
    <source>
        <strain evidence="3">ATCC 200175</strain>
    </source>
</reference>
<evidence type="ECO:0000259" key="1">
    <source>
        <dbReference type="PROSITE" id="PS50011"/>
    </source>
</evidence>
<dbReference type="InterPro" id="IPR000719">
    <property type="entry name" value="Prot_kinase_dom"/>
</dbReference>
<reference evidence="2 3" key="1">
    <citation type="submission" date="2014-06" db="EMBL/GenBank/DDBJ databases">
        <authorList>
            <consortium name="DOE Joint Genome Institute"/>
            <person name="Kuo A."/>
            <person name="Kohler A."/>
            <person name="Nagy L.G."/>
            <person name="Floudas D."/>
            <person name="Copeland A."/>
            <person name="Barry K.W."/>
            <person name="Cichocki N."/>
            <person name="Veneault-Fourrey C."/>
            <person name="LaButti K."/>
            <person name="Lindquist E.A."/>
            <person name="Lipzen A."/>
            <person name="Lundell T."/>
            <person name="Morin E."/>
            <person name="Murat C."/>
            <person name="Sun H."/>
            <person name="Tunlid A."/>
            <person name="Henrissat B."/>
            <person name="Grigoriev I.V."/>
            <person name="Hibbett D.S."/>
            <person name="Martin F."/>
            <person name="Nordberg H.P."/>
            <person name="Cantor M.N."/>
            <person name="Hua S.X."/>
        </authorList>
    </citation>
    <scope>NUCLEOTIDE SEQUENCE [LARGE SCALE GENOMIC DNA]</scope>
    <source>
        <strain evidence="2 3">ATCC 200175</strain>
    </source>
</reference>
<protein>
    <recommendedName>
        <fullName evidence="1">Protein kinase domain-containing protein</fullName>
    </recommendedName>
</protein>
<organism evidence="2 3">
    <name type="scientific">Paxillus involutus ATCC 200175</name>
    <dbReference type="NCBI Taxonomy" id="664439"/>
    <lineage>
        <taxon>Eukaryota</taxon>
        <taxon>Fungi</taxon>
        <taxon>Dikarya</taxon>
        <taxon>Basidiomycota</taxon>
        <taxon>Agaricomycotina</taxon>
        <taxon>Agaricomycetes</taxon>
        <taxon>Agaricomycetidae</taxon>
        <taxon>Boletales</taxon>
        <taxon>Paxilineae</taxon>
        <taxon>Paxillaceae</taxon>
        <taxon>Paxillus</taxon>
    </lineage>
</organism>
<keyword evidence="3" id="KW-1185">Reference proteome</keyword>
<dbReference type="Gene3D" id="1.10.510.10">
    <property type="entry name" value="Transferase(Phosphotransferase) domain 1"/>
    <property type="match status" value="1"/>
</dbReference>
<name>A0A0C9TBR0_PAXIN</name>
<dbReference type="PROSITE" id="PS50011">
    <property type="entry name" value="PROTEIN_KINASE_DOM"/>
    <property type="match status" value="1"/>
</dbReference>
<evidence type="ECO:0000313" key="2">
    <source>
        <dbReference type="EMBL" id="KIJ04661.1"/>
    </source>
</evidence>
<dbReference type="GO" id="GO:0005524">
    <property type="term" value="F:ATP binding"/>
    <property type="evidence" value="ECO:0007669"/>
    <property type="project" value="InterPro"/>
</dbReference>
<dbReference type="AlphaFoldDB" id="A0A0C9TBR0"/>
<feature type="domain" description="Protein kinase" evidence="1">
    <location>
        <begin position="1"/>
        <end position="273"/>
    </location>
</feature>